<feature type="repeat" description="PPR" evidence="2">
    <location>
        <begin position="452"/>
        <end position="486"/>
    </location>
</feature>
<protein>
    <recommendedName>
        <fullName evidence="6">Pentacotripeptide-repeat region of PRORP domain-containing protein</fullName>
    </recommendedName>
</protein>
<feature type="compositionally biased region" description="Polar residues" evidence="3">
    <location>
        <begin position="53"/>
        <end position="63"/>
    </location>
</feature>
<accession>A0A0L0GBS3</accession>
<feature type="region of interest" description="Disordered" evidence="3">
    <location>
        <begin position="53"/>
        <end position="101"/>
    </location>
</feature>
<feature type="compositionally biased region" description="Low complexity" evidence="3">
    <location>
        <begin position="70"/>
        <end position="81"/>
    </location>
</feature>
<feature type="repeat" description="PPR" evidence="2">
    <location>
        <begin position="151"/>
        <end position="185"/>
    </location>
</feature>
<keyword evidence="5" id="KW-1185">Reference proteome</keyword>
<proteinExistence type="inferred from homology"/>
<evidence type="ECO:0000256" key="2">
    <source>
        <dbReference type="PROSITE-ProRule" id="PRU00708"/>
    </source>
</evidence>
<feature type="repeat" description="PPR" evidence="2">
    <location>
        <begin position="535"/>
        <end position="569"/>
    </location>
</feature>
<dbReference type="STRING" id="667725.A0A0L0GBS3"/>
<dbReference type="Pfam" id="PF13812">
    <property type="entry name" value="PPR_3"/>
    <property type="match status" value="1"/>
</dbReference>
<evidence type="ECO:0008006" key="6">
    <source>
        <dbReference type="Google" id="ProtNLM"/>
    </source>
</evidence>
<dbReference type="Gene3D" id="1.25.40.10">
    <property type="entry name" value="Tetratricopeptide repeat domain"/>
    <property type="match status" value="3"/>
</dbReference>
<organism evidence="4 5">
    <name type="scientific">Sphaeroforma arctica JP610</name>
    <dbReference type="NCBI Taxonomy" id="667725"/>
    <lineage>
        <taxon>Eukaryota</taxon>
        <taxon>Ichthyosporea</taxon>
        <taxon>Ichthyophonida</taxon>
        <taxon>Sphaeroforma</taxon>
    </lineage>
</organism>
<evidence type="ECO:0000313" key="4">
    <source>
        <dbReference type="EMBL" id="KNC85698.1"/>
    </source>
</evidence>
<dbReference type="Pfam" id="PF01535">
    <property type="entry name" value="PPR"/>
    <property type="match status" value="3"/>
</dbReference>
<name>A0A0L0GBS3_9EUKA</name>
<evidence type="ECO:0000256" key="3">
    <source>
        <dbReference type="SAM" id="MobiDB-lite"/>
    </source>
</evidence>
<dbReference type="PANTHER" id="PTHR46128">
    <property type="entry name" value="MITOCHONDRIAL GROUP I INTRON SPLICING FACTOR CCM1"/>
    <property type="match status" value="1"/>
</dbReference>
<dbReference type="RefSeq" id="XP_014159600.1">
    <property type="nucleotide sequence ID" value="XM_014304125.1"/>
</dbReference>
<dbReference type="AlphaFoldDB" id="A0A0L0GBS3"/>
<dbReference type="EMBL" id="KQ241689">
    <property type="protein sequence ID" value="KNC85698.1"/>
    <property type="molecule type" value="Genomic_DNA"/>
</dbReference>
<evidence type="ECO:0000256" key="1">
    <source>
        <dbReference type="ARBA" id="ARBA00007626"/>
    </source>
</evidence>
<dbReference type="InterPro" id="IPR050872">
    <property type="entry name" value="PPR_P_subfamily"/>
</dbReference>
<dbReference type="NCBIfam" id="TIGR00756">
    <property type="entry name" value="PPR"/>
    <property type="match status" value="3"/>
</dbReference>
<reference evidence="4 5" key="1">
    <citation type="submission" date="2011-02" db="EMBL/GenBank/DDBJ databases">
        <title>The Genome Sequence of Sphaeroforma arctica JP610.</title>
        <authorList>
            <consortium name="The Broad Institute Genome Sequencing Platform"/>
            <person name="Russ C."/>
            <person name="Cuomo C."/>
            <person name="Young S.K."/>
            <person name="Zeng Q."/>
            <person name="Gargeya S."/>
            <person name="Alvarado L."/>
            <person name="Berlin A."/>
            <person name="Chapman S.B."/>
            <person name="Chen Z."/>
            <person name="Freedman E."/>
            <person name="Gellesch M."/>
            <person name="Goldberg J."/>
            <person name="Griggs A."/>
            <person name="Gujja S."/>
            <person name="Heilman E."/>
            <person name="Heiman D."/>
            <person name="Howarth C."/>
            <person name="Mehta T."/>
            <person name="Neiman D."/>
            <person name="Pearson M."/>
            <person name="Roberts A."/>
            <person name="Saif S."/>
            <person name="Shea T."/>
            <person name="Shenoy N."/>
            <person name="Sisk P."/>
            <person name="Stolte C."/>
            <person name="Sykes S."/>
            <person name="White J."/>
            <person name="Yandava C."/>
            <person name="Burger G."/>
            <person name="Gray M.W."/>
            <person name="Holland P.W.H."/>
            <person name="King N."/>
            <person name="Lang F.B.F."/>
            <person name="Roger A.J."/>
            <person name="Ruiz-Trillo I."/>
            <person name="Haas B."/>
            <person name="Nusbaum C."/>
            <person name="Birren B."/>
        </authorList>
    </citation>
    <scope>NUCLEOTIDE SEQUENCE [LARGE SCALE GENOMIC DNA]</scope>
    <source>
        <strain evidence="4 5">JP610</strain>
    </source>
</reference>
<comment type="similarity">
    <text evidence="1">Belongs to the PPR family. P subfamily.</text>
</comment>
<dbReference type="Pfam" id="PF13041">
    <property type="entry name" value="PPR_2"/>
    <property type="match status" value="1"/>
</dbReference>
<feature type="repeat" description="PPR" evidence="2">
    <location>
        <begin position="386"/>
        <end position="420"/>
    </location>
</feature>
<dbReference type="OrthoDB" id="185373at2759"/>
<sequence length="787" mass="89787">MMRRAFSLALERQSGVNIGGGLFARSPVNIQINLNNRLHRHVAIKFERRCSSQQASHMANASHNTKEKSQTTQHSHTTQKSHTSEQKNYISKQESAAMKKRDPSVWLNRILEQQNVQKVRKVDKTFSQLENHPAYSKRLLRHLQVLNYPQADTYYTHVIKAHAIAGLTRDALALVDEMQERGTQPTSRTYWAITVGLAHSSEDILTIAQDLETRMIDIGYQPTARFYQTLVNTFIKKRMSRDAITLLHRMQWSGLNDAEVKDMMYRAYHGILIDTFGSLAMSKLDSEDLMGANVATRYITVLDEMVETGLAPTVATYTVIFNELFYLRGDRVQATKLVEDHMYGAQTITPDKKCYDNLIRLYDRSLEWQRCLRVLRSAQQDGHHMERWHYNAVISTLRKTGDIECVTKLLHEMKVYGLTPSTLTYTLAVGVHHVHKEWEAALELCNKVTDPDALLYNRTMGVCCAAGQLDATLQLYAEMQKKGLKPDHRTYRNLLWLYGGKGMYVEAREIFEVYKKYDARAGKDVCDTSRYHHLDRRDFRSLMLAYSNGGAYDQAIGVFREIRTAGLAPGTSEYSDVIRVCSKAGKWQLGMEFMRELSRLGVRYVGEEGTTLEEVRIQRETLKQERTIHLGNVTYMRMFEENGLERASDQMYGHLTGRGKAYWEMWSAMHNTGVLDVHEHTLHMVPVLVKRWLSVLKDQYATGSSDPYAQAQHSGETGRNTGLLRMPPFFAFAAGLGIGSAVEGAVLGPHLEAELLKQDPPIHCVAHRLGEVVPESTDVQRWLDCNQ</sequence>
<dbReference type="PANTHER" id="PTHR46128:SF211">
    <property type="entry name" value="PENTACOTRIPEPTIDE-REPEAT REGION OF PRORP DOMAIN-CONTAINING PROTEIN"/>
    <property type="match status" value="1"/>
</dbReference>
<evidence type="ECO:0000313" key="5">
    <source>
        <dbReference type="Proteomes" id="UP000054560"/>
    </source>
</evidence>
<dbReference type="eggNOG" id="KOG4197">
    <property type="taxonomic scope" value="Eukaryota"/>
</dbReference>
<dbReference type="InterPro" id="IPR002885">
    <property type="entry name" value="PPR_rpt"/>
</dbReference>
<dbReference type="InterPro" id="IPR011990">
    <property type="entry name" value="TPR-like_helical_dom_sf"/>
</dbReference>
<dbReference type="Proteomes" id="UP000054560">
    <property type="component" value="Unassembled WGS sequence"/>
</dbReference>
<gene>
    <name evidence="4" type="ORF">SARC_02147</name>
</gene>
<dbReference type="PROSITE" id="PS51375">
    <property type="entry name" value="PPR"/>
    <property type="match status" value="4"/>
</dbReference>
<dbReference type="GeneID" id="25902651"/>